<feature type="coiled-coil region" evidence="1">
    <location>
        <begin position="271"/>
        <end position="338"/>
    </location>
</feature>
<proteinExistence type="predicted"/>
<dbReference type="PROSITE" id="PS50004">
    <property type="entry name" value="C2"/>
    <property type="match status" value="1"/>
</dbReference>
<dbReference type="InterPro" id="IPR029058">
    <property type="entry name" value="AB_hydrolase_fold"/>
</dbReference>
<sequence>MAGLLEVSIQRAVALPAVDPAPFTSDPYLTVAVGNSLHTTRTMLNNLNPQWHERCTLFVRDPGAQRLSVTVFDRNIATAGTFLGEASVDLLQVCDGQPHQLQLQLEGGPCAEEGLEEGSNRAGSSGGQESGHGNSGSVRLGCHFVPFAELLADGAAPEVDGRPLLATPGEVPLKADWRSLLDLAGVAAHAMFTPVAFVENATSNTQVWLHWNRDRREACLAFRGTEQDAWKDYLTDLHLVPAPLDPDRVAAAPHHAELGQVSAPPREPGTLERILSNVEAAKEQVAAERQAAEEATCSAEQAERSIISTAVQAVSTTAEDLAAMLDNIKQQIEASDADQGGDTDQPWVHSGFLSAFDSVRPAVLSLVAALLAGEERGWRIFLTGHSLGGALATLGAWDCAHRKWDCQEPPELVVYTFGAPRVGNRPWAEHYNELVPSTWRIVNERDSVATVPRLMGYAHVGHAVMLKSGGDVEIETHTTKRMGEGVGVGDITPAVSAIVAAKVPEMLPEMATKALAKVGIEVAASGSAEEAAVVAEASASLDAAAAGISGSRGGEGLAQAAMVAAVTPDTLEDWWQQEVEAWSMLLDGSALNEHMEPLYLENLKRCLQALAKEGREQGEDGPGGAAAAAVEAASSAASSADSER</sequence>
<dbReference type="Proteomes" id="UP000239649">
    <property type="component" value="Unassembled WGS sequence"/>
</dbReference>
<protein>
    <submittedName>
        <fullName evidence="4">Phospholipase A(1) chloroplastic</fullName>
    </submittedName>
</protein>
<dbReference type="CDD" id="cd00519">
    <property type="entry name" value="Lipase_3"/>
    <property type="match status" value="1"/>
</dbReference>
<dbReference type="OrthoDB" id="430884at2759"/>
<dbReference type="Pfam" id="PF01764">
    <property type="entry name" value="Lipase_3"/>
    <property type="match status" value="1"/>
</dbReference>
<evidence type="ECO:0000256" key="1">
    <source>
        <dbReference type="SAM" id="Coils"/>
    </source>
</evidence>
<dbReference type="InterPro" id="IPR035892">
    <property type="entry name" value="C2_domain_sf"/>
</dbReference>
<reference evidence="4 5" key="1">
    <citation type="journal article" date="2018" name="Plant J.">
        <title>Genome sequences of Chlorella sorokiniana UTEX 1602 and Micractinium conductrix SAG 241.80: implications to maltose excretion by a green alga.</title>
        <authorList>
            <person name="Arriola M.B."/>
            <person name="Velmurugan N."/>
            <person name="Zhang Y."/>
            <person name="Plunkett M.H."/>
            <person name="Hondzo H."/>
            <person name="Barney B.M."/>
        </authorList>
    </citation>
    <scope>NUCLEOTIDE SEQUENCE [LARGE SCALE GENOMIC DNA]</scope>
    <source>
        <strain evidence="4 5">SAG 241.80</strain>
    </source>
</reference>
<dbReference type="GO" id="GO:0006629">
    <property type="term" value="P:lipid metabolic process"/>
    <property type="evidence" value="ECO:0007669"/>
    <property type="project" value="InterPro"/>
</dbReference>
<evidence type="ECO:0000313" key="4">
    <source>
        <dbReference type="EMBL" id="PSC72147.1"/>
    </source>
</evidence>
<feature type="compositionally biased region" description="Gly residues" evidence="2">
    <location>
        <begin position="124"/>
        <end position="134"/>
    </location>
</feature>
<gene>
    <name evidence="4" type="ORF">C2E20_4590</name>
</gene>
<dbReference type="SMART" id="SM00239">
    <property type="entry name" value="C2"/>
    <property type="match status" value="1"/>
</dbReference>
<keyword evidence="1" id="KW-0175">Coiled coil</keyword>
<feature type="region of interest" description="Disordered" evidence="2">
    <location>
        <begin position="111"/>
        <end position="135"/>
    </location>
</feature>
<dbReference type="PANTHER" id="PTHR47759:SF2">
    <property type="entry name" value="TRIGLYCERIDE LIPASE"/>
    <property type="match status" value="1"/>
</dbReference>
<dbReference type="SUPFAM" id="SSF49562">
    <property type="entry name" value="C2 domain (Calcium/lipid-binding domain, CaLB)"/>
    <property type="match status" value="1"/>
</dbReference>
<dbReference type="PANTHER" id="PTHR47759">
    <property type="entry name" value="OS04G0509100 PROTEIN"/>
    <property type="match status" value="1"/>
</dbReference>
<comment type="caution">
    <text evidence="4">The sequence shown here is derived from an EMBL/GenBank/DDBJ whole genome shotgun (WGS) entry which is preliminary data.</text>
</comment>
<evidence type="ECO:0000256" key="2">
    <source>
        <dbReference type="SAM" id="MobiDB-lite"/>
    </source>
</evidence>
<dbReference type="AlphaFoldDB" id="A0A2P6VDJ3"/>
<accession>A0A2P6VDJ3</accession>
<dbReference type="Gene3D" id="3.40.50.1820">
    <property type="entry name" value="alpha/beta hydrolase"/>
    <property type="match status" value="1"/>
</dbReference>
<evidence type="ECO:0000313" key="5">
    <source>
        <dbReference type="Proteomes" id="UP000239649"/>
    </source>
</evidence>
<dbReference type="Gene3D" id="2.60.40.150">
    <property type="entry name" value="C2 domain"/>
    <property type="match status" value="1"/>
</dbReference>
<organism evidence="4 5">
    <name type="scientific">Micractinium conductrix</name>
    <dbReference type="NCBI Taxonomy" id="554055"/>
    <lineage>
        <taxon>Eukaryota</taxon>
        <taxon>Viridiplantae</taxon>
        <taxon>Chlorophyta</taxon>
        <taxon>core chlorophytes</taxon>
        <taxon>Trebouxiophyceae</taxon>
        <taxon>Chlorellales</taxon>
        <taxon>Chlorellaceae</taxon>
        <taxon>Chlorella clade</taxon>
        <taxon>Micractinium</taxon>
    </lineage>
</organism>
<feature type="domain" description="C2" evidence="3">
    <location>
        <begin position="1"/>
        <end position="103"/>
    </location>
</feature>
<dbReference type="Pfam" id="PF00168">
    <property type="entry name" value="C2"/>
    <property type="match status" value="1"/>
</dbReference>
<dbReference type="InterPro" id="IPR000008">
    <property type="entry name" value="C2_dom"/>
</dbReference>
<feature type="region of interest" description="Disordered" evidence="2">
    <location>
        <begin position="614"/>
        <end position="644"/>
    </location>
</feature>
<keyword evidence="5" id="KW-1185">Reference proteome</keyword>
<dbReference type="EMBL" id="LHPF02000011">
    <property type="protein sequence ID" value="PSC72147.1"/>
    <property type="molecule type" value="Genomic_DNA"/>
</dbReference>
<name>A0A2P6VDJ3_9CHLO</name>
<evidence type="ECO:0000259" key="3">
    <source>
        <dbReference type="PROSITE" id="PS50004"/>
    </source>
</evidence>
<dbReference type="SUPFAM" id="SSF53474">
    <property type="entry name" value="alpha/beta-Hydrolases"/>
    <property type="match status" value="1"/>
</dbReference>
<dbReference type="InterPro" id="IPR002921">
    <property type="entry name" value="Fungal_lipase-type"/>
</dbReference>
<feature type="compositionally biased region" description="Low complexity" evidence="2">
    <location>
        <begin position="625"/>
        <end position="644"/>
    </location>
</feature>